<dbReference type="AlphaFoldDB" id="A0A9W6SGM2"/>
<dbReference type="InterPro" id="IPR009078">
    <property type="entry name" value="Ferritin-like_SF"/>
</dbReference>
<name>A0A9W6SGM2_9ACTN</name>
<dbReference type="SUPFAM" id="SSF47240">
    <property type="entry name" value="Ferritin-like"/>
    <property type="match status" value="1"/>
</dbReference>
<evidence type="ECO:0000313" key="2">
    <source>
        <dbReference type="Proteomes" id="UP001165079"/>
    </source>
</evidence>
<gene>
    <name evidence="1" type="ORF">Afil01_04340</name>
</gene>
<organism evidence="1 2">
    <name type="scientific">Actinorhabdospora filicis</name>
    <dbReference type="NCBI Taxonomy" id="1785913"/>
    <lineage>
        <taxon>Bacteria</taxon>
        <taxon>Bacillati</taxon>
        <taxon>Actinomycetota</taxon>
        <taxon>Actinomycetes</taxon>
        <taxon>Micromonosporales</taxon>
        <taxon>Micromonosporaceae</taxon>
        <taxon>Actinorhabdospora</taxon>
    </lineage>
</organism>
<dbReference type="CDD" id="cd00657">
    <property type="entry name" value="Ferritin_like"/>
    <property type="match status" value="1"/>
</dbReference>
<comment type="caution">
    <text evidence="1">The sequence shown here is derived from an EMBL/GenBank/DDBJ whole genome shotgun (WGS) entry which is preliminary data.</text>
</comment>
<reference evidence="1" key="1">
    <citation type="submission" date="2023-03" db="EMBL/GenBank/DDBJ databases">
        <title>Actinorhabdospora filicis NBRC 111898.</title>
        <authorList>
            <person name="Ichikawa N."/>
            <person name="Sato H."/>
            <person name="Tonouchi N."/>
        </authorList>
    </citation>
    <scope>NUCLEOTIDE SEQUENCE</scope>
    <source>
        <strain evidence="1">NBRC 111898</strain>
    </source>
</reference>
<keyword evidence="2" id="KW-1185">Reference proteome</keyword>
<protein>
    <submittedName>
        <fullName evidence="1">Uncharacterized protein</fullName>
    </submittedName>
</protein>
<dbReference type="EMBL" id="BSTX01000001">
    <property type="protein sequence ID" value="GLZ75627.1"/>
    <property type="molecule type" value="Genomic_DNA"/>
</dbReference>
<sequence>MACSPPRADIIEHGLDEALATSRGLLARYETMLTKVSGPKAERLTAIRDDHRAHAERLARYIGPGADAITAAPHTEDDTTDTLHDAETAAYDEALTQCSGAANPQHARLLASIAANRAVHAAVLSG</sequence>
<proteinExistence type="predicted"/>
<dbReference type="Proteomes" id="UP001165079">
    <property type="component" value="Unassembled WGS sequence"/>
</dbReference>
<accession>A0A9W6SGM2</accession>
<evidence type="ECO:0000313" key="1">
    <source>
        <dbReference type="EMBL" id="GLZ75627.1"/>
    </source>
</evidence>